<sequence length="233" mass="26072">MVTHMKPPLRRMYNATQRLLIFAVLFLNSFTGLATIDGHVLPRPLTSTTSSIPERNFSTAGSDRIAPITSTAGSFTPDDDVSGWATPAGTHPDTDTTDNQHTEADQPGDMVNNTAGRVLVVAPENFSIDQLRQGFHNFVQLLQTNRPPPVVVSVNDDNDSDNLTLTLFDKLIQFRSWRDMVAFERWLDDPAFATVLYMSDESDSFIGYCDSLSTHLSTVYRKLVLFWPCPRMK</sequence>
<reference evidence="2" key="2">
    <citation type="submission" date="2020-05" db="UniProtKB">
        <authorList>
            <consortium name="EnsemblMetazoa"/>
        </authorList>
    </citation>
    <scope>IDENTIFICATION</scope>
    <source>
        <strain evidence="2">MINIMUS1</strain>
    </source>
</reference>
<feature type="compositionally biased region" description="Basic and acidic residues" evidence="1">
    <location>
        <begin position="92"/>
        <end position="104"/>
    </location>
</feature>
<organism evidence="2 3">
    <name type="scientific">Anopheles minimus</name>
    <dbReference type="NCBI Taxonomy" id="112268"/>
    <lineage>
        <taxon>Eukaryota</taxon>
        <taxon>Metazoa</taxon>
        <taxon>Ecdysozoa</taxon>
        <taxon>Arthropoda</taxon>
        <taxon>Hexapoda</taxon>
        <taxon>Insecta</taxon>
        <taxon>Pterygota</taxon>
        <taxon>Neoptera</taxon>
        <taxon>Endopterygota</taxon>
        <taxon>Diptera</taxon>
        <taxon>Nematocera</taxon>
        <taxon>Culicoidea</taxon>
        <taxon>Culicidae</taxon>
        <taxon>Anophelinae</taxon>
        <taxon>Anopheles</taxon>
    </lineage>
</organism>
<dbReference type="STRING" id="112268.A0A182VRZ1"/>
<protein>
    <submittedName>
        <fullName evidence="2">Uncharacterized protein</fullName>
    </submittedName>
</protein>
<proteinExistence type="predicted"/>
<keyword evidence="3" id="KW-1185">Reference proteome</keyword>
<evidence type="ECO:0000313" key="2">
    <source>
        <dbReference type="EnsemblMetazoa" id="AMIN000832-PA"/>
    </source>
</evidence>
<reference evidence="3" key="1">
    <citation type="submission" date="2013-03" db="EMBL/GenBank/DDBJ databases">
        <title>The Genome Sequence of Anopheles minimus MINIMUS1.</title>
        <authorList>
            <consortium name="The Broad Institute Genomics Platform"/>
            <person name="Neafsey D.E."/>
            <person name="Walton C."/>
            <person name="Walker B."/>
            <person name="Young S.K."/>
            <person name="Zeng Q."/>
            <person name="Gargeya S."/>
            <person name="Fitzgerald M."/>
            <person name="Haas B."/>
            <person name="Abouelleil A."/>
            <person name="Allen A.W."/>
            <person name="Alvarado L."/>
            <person name="Arachchi H.M."/>
            <person name="Berlin A.M."/>
            <person name="Chapman S.B."/>
            <person name="Gainer-Dewar J."/>
            <person name="Goldberg J."/>
            <person name="Griggs A."/>
            <person name="Gujja S."/>
            <person name="Hansen M."/>
            <person name="Howarth C."/>
            <person name="Imamovic A."/>
            <person name="Ireland A."/>
            <person name="Larimer J."/>
            <person name="McCowan C."/>
            <person name="Murphy C."/>
            <person name="Pearson M."/>
            <person name="Poon T.W."/>
            <person name="Priest M."/>
            <person name="Roberts A."/>
            <person name="Saif S."/>
            <person name="Shea T."/>
            <person name="Sisk P."/>
            <person name="Sykes S."/>
            <person name="Wortman J."/>
            <person name="Nusbaum C."/>
            <person name="Birren B."/>
        </authorList>
    </citation>
    <scope>NUCLEOTIDE SEQUENCE [LARGE SCALE GENOMIC DNA]</scope>
    <source>
        <strain evidence="3">MINIMUS1</strain>
    </source>
</reference>
<evidence type="ECO:0000313" key="3">
    <source>
        <dbReference type="Proteomes" id="UP000075920"/>
    </source>
</evidence>
<evidence type="ECO:0000256" key="1">
    <source>
        <dbReference type="SAM" id="MobiDB-lite"/>
    </source>
</evidence>
<dbReference type="AlphaFoldDB" id="A0A182VRZ1"/>
<dbReference type="EnsemblMetazoa" id="AMIN000832-RA">
    <property type="protein sequence ID" value="AMIN000832-PA"/>
    <property type="gene ID" value="AMIN000832"/>
</dbReference>
<accession>A0A182VRZ1</accession>
<feature type="region of interest" description="Disordered" evidence="1">
    <location>
        <begin position="69"/>
        <end position="111"/>
    </location>
</feature>
<name>A0A182VRZ1_9DIPT</name>
<dbReference type="Proteomes" id="UP000075920">
    <property type="component" value="Unassembled WGS sequence"/>
</dbReference>
<dbReference type="VEuPathDB" id="VectorBase:AMIN000832"/>